<dbReference type="Gene3D" id="3.30.1120.70">
    <property type="match status" value="1"/>
</dbReference>
<dbReference type="Proteomes" id="UP000234479">
    <property type="component" value="Unassembled WGS sequence"/>
</dbReference>
<evidence type="ECO:0000313" key="3">
    <source>
        <dbReference type="Proteomes" id="UP000234479"/>
    </source>
</evidence>
<evidence type="ECO:0000313" key="2">
    <source>
        <dbReference type="EMBL" id="PLR25073.1"/>
    </source>
</evidence>
<dbReference type="InterPro" id="IPR006427">
    <property type="entry name" value="Portal_HK97"/>
</dbReference>
<accession>A0A2N5DG77</accession>
<gene>
    <name evidence="2" type="ORF">SGCZBJ_12615</name>
</gene>
<comment type="caution">
    <text evidence="2">The sequence shown here is derived from an EMBL/GenBank/DDBJ whole genome shotgun (WGS) entry which is preliminary data.</text>
</comment>
<dbReference type="RefSeq" id="WP_101718347.1">
    <property type="nucleotide sequence ID" value="NZ_PJRS01000022.1"/>
</dbReference>
<dbReference type="EMBL" id="PJRS01000022">
    <property type="protein sequence ID" value="PLR25073.1"/>
    <property type="molecule type" value="Genomic_DNA"/>
</dbReference>
<dbReference type="Gene3D" id="1.20.1270.210">
    <property type="match status" value="1"/>
</dbReference>
<organism evidence="2 3">
    <name type="scientific">Caulobacter zeae</name>
    <dbReference type="NCBI Taxonomy" id="2055137"/>
    <lineage>
        <taxon>Bacteria</taxon>
        <taxon>Pseudomonadati</taxon>
        <taxon>Pseudomonadota</taxon>
        <taxon>Alphaproteobacteria</taxon>
        <taxon>Caulobacterales</taxon>
        <taxon>Caulobacteraceae</taxon>
        <taxon>Caulobacter</taxon>
    </lineage>
</organism>
<dbReference type="NCBIfam" id="TIGR01537">
    <property type="entry name" value="portal_HK97"/>
    <property type="match status" value="1"/>
</dbReference>
<dbReference type="InterPro" id="IPR006944">
    <property type="entry name" value="Phage/GTA_portal"/>
</dbReference>
<sequence length="426" mass="47243">MRLRPKSAAGGYQPLVLGDPEGRPQAGTTFVSSDQEAWHSVFPDLGSGVSPDTAMRHGAVYRCVALIAGATAMSPLLTYQRGADGFDQVMLDHPTARLLKDRPNPRMTPTIFWRQIVANMLLRGNGIAWIERKPSGQPLALWPIPFSRVAISLRNGRLRYQMTLDDGQIVIADQDDVLHFPGSVEWDGLKCKTPIQAMARSVRIGLEADRYAEAFFENDASPPTYISYPEKFANASGQADEIRTYWKNRFGGKNRHSGPAVLDQGGEIKQLEITAEDAQLLETRKFSVEDIGRLFGVPRPHLAMDGTNWGTGTLVLDVFFRTHTLDPHWKAINEECSWKLFGPWNIYCEHDPAALDRADTKTRSEADRIALGGSSGPGVETQNEVRRRRKLPRSTDPNADKLTAWAGPQQKKEEGDAKADPDAGQQ</sequence>
<proteinExistence type="predicted"/>
<feature type="region of interest" description="Disordered" evidence="1">
    <location>
        <begin position="368"/>
        <end position="426"/>
    </location>
</feature>
<dbReference type="AlphaFoldDB" id="A0A2N5DG77"/>
<reference evidence="2 3" key="1">
    <citation type="submission" date="2017-12" db="EMBL/GenBank/DDBJ databases">
        <title>The genome sequence of Caulobacter sp. 410.</title>
        <authorList>
            <person name="Gao J."/>
            <person name="Mao X."/>
            <person name="Sun J."/>
        </authorList>
    </citation>
    <scope>NUCLEOTIDE SEQUENCE [LARGE SCALE GENOMIC DNA]</scope>
    <source>
        <strain evidence="2 3">410</strain>
    </source>
</reference>
<evidence type="ECO:0000256" key="1">
    <source>
        <dbReference type="SAM" id="MobiDB-lite"/>
    </source>
</evidence>
<protein>
    <submittedName>
        <fullName evidence="2">Phage portal protein</fullName>
    </submittedName>
</protein>
<feature type="region of interest" description="Disordered" evidence="1">
    <location>
        <begin position="1"/>
        <end position="25"/>
    </location>
</feature>
<dbReference type="OrthoDB" id="7592047at2"/>
<dbReference type="Pfam" id="PF04860">
    <property type="entry name" value="Phage_portal"/>
    <property type="match status" value="1"/>
</dbReference>
<keyword evidence="3" id="KW-1185">Reference proteome</keyword>
<feature type="compositionally biased region" description="Basic and acidic residues" evidence="1">
    <location>
        <begin position="410"/>
        <end position="426"/>
    </location>
</feature>
<dbReference type="Gene3D" id="3.40.140.120">
    <property type="match status" value="1"/>
</dbReference>
<name>A0A2N5DG77_9CAUL</name>